<dbReference type="InterPro" id="IPR012170">
    <property type="entry name" value="TFIIH_SSL1/p44"/>
</dbReference>
<dbReference type="GO" id="GO:0008270">
    <property type="term" value="F:zinc ion binding"/>
    <property type="evidence" value="ECO:0007669"/>
    <property type="project" value="UniProtKB-UniRule"/>
</dbReference>
<evidence type="ECO:0000256" key="7">
    <source>
        <dbReference type="ARBA" id="ARBA00023015"/>
    </source>
</evidence>
<dbReference type="InterPro" id="IPR013087">
    <property type="entry name" value="Znf_C2H2_type"/>
</dbReference>
<dbReference type="Gene3D" id="3.30.40.10">
    <property type="entry name" value="Zinc/RING finger domain, C3HC4 (zinc finger)"/>
    <property type="match status" value="1"/>
</dbReference>
<keyword evidence="7 11" id="KW-0805">Transcription regulation</keyword>
<dbReference type="AlphaFoldDB" id="A7S1M7"/>
<keyword evidence="5 13" id="KW-0863">Zinc-finger</keyword>
<sequence>MADLGGPDDESGYRWLSQYEKTWEAIREDDEGSLQTLVDELVHRSKRQRVAARPGNVRLGMMRHLYIIIDMSKAMEEADLKPNRLSCSAKLLENFITEYFDQNPISQLGLIITKNKRAEKLSELSGNPKLHISTIQSACSKPCVGEPSLQNALVLAMQSLKHMPGHVSREVLVLMGSLTSCDPGDITETVKSLKNMNVRCSIVGLAAEMRVCKQICSSTNGSYRVVLDERHFKDLLMEHVIPPTATVRICLVLWYVIFESYCYIHVFSVIRSHMDNKNIKEFTTKGYFCPQCRSKYCDLPVECKVCGLTLVSAPHLARSYQHLFPLQQYTEVNVPAQIPGQPPWTCQACQITLTEKTACSCPECRHVFCLDCDIYIHESLHTCPGCTAHQVTVARQQPNS</sequence>
<dbReference type="PANTHER" id="PTHR12695">
    <property type="entry name" value="GENERAL TRANSCRIPTION FACTOR IIH SUBUNIT 2"/>
    <property type="match status" value="1"/>
</dbReference>
<keyword evidence="6 11" id="KW-0862">Zinc</keyword>
<dbReference type="Proteomes" id="UP000001593">
    <property type="component" value="Unassembled WGS sequence"/>
</dbReference>
<dbReference type="SMART" id="SM00327">
    <property type="entry name" value="VWA"/>
    <property type="match status" value="1"/>
</dbReference>
<dbReference type="Gene3D" id="3.40.50.410">
    <property type="entry name" value="von Willebrand factor, type A domain"/>
    <property type="match status" value="1"/>
</dbReference>
<evidence type="ECO:0000259" key="15">
    <source>
        <dbReference type="PROSITE" id="PS50234"/>
    </source>
</evidence>
<evidence type="ECO:0000256" key="1">
    <source>
        <dbReference type="ARBA" id="ARBA00004123"/>
    </source>
</evidence>
<feature type="domain" description="RING-type" evidence="14">
    <location>
        <begin position="346"/>
        <end position="387"/>
    </location>
</feature>
<dbReference type="STRING" id="45351.A7S1M7"/>
<organism evidence="16 17">
    <name type="scientific">Nematostella vectensis</name>
    <name type="common">Starlet sea anemone</name>
    <dbReference type="NCBI Taxonomy" id="45351"/>
    <lineage>
        <taxon>Eukaryota</taxon>
        <taxon>Metazoa</taxon>
        <taxon>Cnidaria</taxon>
        <taxon>Anthozoa</taxon>
        <taxon>Hexacorallia</taxon>
        <taxon>Actiniaria</taxon>
        <taxon>Edwardsiidae</taxon>
        <taxon>Nematostella</taxon>
    </lineage>
</organism>
<keyword evidence="4" id="KW-0227">DNA damage</keyword>
<keyword evidence="3 11" id="KW-0479">Metal-binding</keyword>
<dbReference type="HOGENOM" id="CLU_028556_1_0_1"/>
<protein>
    <recommendedName>
        <fullName evidence="11">General transcription factor IIH subunit</fullName>
    </recommendedName>
</protein>
<dbReference type="GO" id="GO:0006357">
    <property type="term" value="P:regulation of transcription by RNA polymerase II"/>
    <property type="evidence" value="ECO:0000318"/>
    <property type="project" value="GO_Central"/>
</dbReference>
<comment type="similarity">
    <text evidence="2 11">Belongs to the GTF2H2 family.</text>
</comment>
<evidence type="ECO:0000256" key="12">
    <source>
        <dbReference type="PIRSR" id="PIRSR015919-1"/>
    </source>
</evidence>
<gene>
    <name evidence="16" type="ORF">NEMVEDRAFT_v1g101079</name>
</gene>
<dbReference type="PIRSF" id="PIRSF015919">
    <property type="entry name" value="TFIIH_SSL1"/>
    <property type="match status" value="1"/>
</dbReference>
<evidence type="ECO:0000256" key="3">
    <source>
        <dbReference type="ARBA" id="ARBA00022723"/>
    </source>
</evidence>
<evidence type="ECO:0000256" key="4">
    <source>
        <dbReference type="ARBA" id="ARBA00022763"/>
    </source>
</evidence>
<feature type="domain" description="VWFA" evidence="15">
    <location>
        <begin position="64"/>
        <end position="240"/>
    </location>
</feature>
<dbReference type="PROSITE" id="PS50089">
    <property type="entry name" value="ZF_RING_2"/>
    <property type="match status" value="1"/>
</dbReference>
<keyword evidence="17" id="KW-1185">Reference proteome</keyword>
<dbReference type="SMART" id="SM01047">
    <property type="entry name" value="C1_4"/>
    <property type="match status" value="1"/>
</dbReference>
<dbReference type="GO" id="GO:0000439">
    <property type="term" value="C:transcription factor TFIIH core complex"/>
    <property type="evidence" value="ECO:0007669"/>
    <property type="project" value="InterPro"/>
</dbReference>
<keyword evidence="10 11" id="KW-0539">Nucleus</keyword>
<dbReference type="InterPro" id="IPR004595">
    <property type="entry name" value="TFIIH_C1-like_dom"/>
</dbReference>
<evidence type="ECO:0000256" key="9">
    <source>
        <dbReference type="ARBA" id="ARBA00023204"/>
    </source>
</evidence>
<dbReference type="InterPro" id="IPR001841">
    <property type="entry name" value="Znf_RING"/>
</dbReference>
<dbReference type="GO" id="GO:0006289">
    <property type="term" value="P:nucleotide-excision repair"/>
    <property type="evidence" value="ECO:0000318"/>
    <property type="project" value="GO_Central"/>
</dbReference>
<dbReference type="EMBL" id="DS469565">
    <property type="protein sequence ID" value="EDO42386.1"/>
    <property type="molecule type" value="Genomic_DNA"/>
</dbReference>
<dbReference type="InterPro" id="IPR002035">
    <property type="entry name" value="VWF_A"/>
</dbReference>
<dbReference type="Pfam" id="PF04056">
    <property type="entry name" value="Ssl1"/>
    <property type="match status" value="1"/>
</dbReference>
<dbReference type="GO" id="GO:0005675">
    <property type="term" value="C:transcription factor TFIIH holo complex"/>
    <property type="evidence" value="ECO:0000318"/>
    <property type="project" value="GO_Central"/>
</dbReference>
<reference evidence="16 17" key="1">
    <citation type="journal article" date="2007" name="Science">
        <title>Sea anemone genome reveals ancestral eumetazoan gene repertoire and genomic organization.</title>
        <authorList>
            <person name="Putnam N.H."/>
            <person name="Srivastava M."/>
            <person name="Hellsten U."/>
            <person name="Dirks B."/>
            <person name="Chapman J."/>
            <person name="Salamov A."/>
            <person name="Terry A."/>
            <person name="Shapiro H."/>
            <person name="Lindquist E."/>
            <person name="Kapitonov V.V."/>
            <person name="Jurka J."/>
            <person name="Genikhovich G."/>
            <person name="Grigoriev I.V."/>
            <person name="Lucas S.M."/>
            <person name="Steele R.E."/>
            <person name="Finnerty J.R."/>
            <person name="Technau U."/>
            <person name="Martindale M.Q."/>
            <person name="Rokhsar D.S."/>
        </authorList>
    </citation>
    <scope>NUCLEOTIDE SEQUENCE [LARGE SCALE GENOMIC DNA]</scope>
    <source>
        <strain evidence="17">CH2 X CH6</strain>
    </source>
</reference>
<accession>A7S1M7</accession>
<dbReference type="eggNOG" id="KOG2807">
    <property type="taxonomic scope" value="Eukaryota"/>
</dbReference>
<dbReference type="InterPro" id="IPR013083">
    <property type="entry name" value="Znf_RING/FYVE/PHD"/>
</dbReference>
<feature type="zinc finger region" description="C4-type" evidence="12">
    <location>
        <begin position="289"/>
        <end position="306"/>
    </location>
</feature>
<dbReference type="InterPro" id="IPR007198">
    <property type="entry name" value="Ssl1-like"/>
</dbReference>
<comment type="subcellular location">
    <subcellularLocation>
        <location evidence="1 11">Nucleus</location>
    </subcellularLocation>
</comment>
<evidence type="ECO:0000256" key="10">
    <source>
        <dbReference type="ARBA" id="ARBA00023242"/>
    </source>
</evidence>
<evidence type="ECO:0000256" key="11">
    <source>
        <dbReference type="PIRNR" id="PIRNR015919"/>
    </source>
</evidence>
<dbReference type="Pfam" id="PF07975">
    <property type="entry name" value="C1_4"/>
    <property type="match status" value="1"/>
</dbReference>
<dbReference type="InParanoid" id="A7S1M7"/>
<evidence type="ECO:0000313" key="16">
    <source>
        <dbReference type="EMBL" id="EDO42386.1"/>
    </source>
</evidence>
<dbReference type="FunFam" id="3.40.50.410:FF:000015">
    <property type="entry name" value="General transcription factor IIH subunit 2"/>
    <property type="match status" value="1"/>
</dbReference>
<dbReference type="SUPFAM" id="SSF53300">
    <property type="entry name" value="vWA-like"/>
    <property type="match status" value="1"/>
</dbReference>
<proteinExistence type="inferred from homology"/>
<keyword evidence="8 11" id="KW-0804">Transcription</keyword>
<dbReference type="GO" id="GO:0006351">
    <property type="term" value="P:DNA-templated transcription"/>
    <property type="evidence" value="ECO:0007669"/>
    <property type="project" value="InterPro"/>
</dbReference>
<keyword evidence="9" id="KW-0234">DNA repair</keyword>
<dbReference type="NCBIfam" id="TIGR00622">
    <property type="entry name" value="ssl1"/>
    <property type="match status" value="1"/>
</dbReference>
<dbReference type="PhylomeDB" id="A7S1M7"/>
<dbReference type="PANTHER" id="PTHR12695:SF2">
    <property type="entry name" value="GENERAL TRANSCRIPTION FACTOR IIH SUBUNIT 2-RELATED"/>
    <property type="match status" value="1"/>
</dbReference>
<dbReference type="InterPro" id="IPR036465">
    <property type="entry name" value="vWFA_dom_sf"/>
</dbReference>
<dbReference type="PROSITE" id="PS00028">
    <property type="entry name" value="ZINC_FINGER_C2H2_1"/>
    <property type="match status" value="1"/>
</dbReference>
<dbReference type="CDD" id="cd01453">
    <property type="entry name" value="vWA_transcription_factor_IIH_type"/>
    <property type="match status" value="1"/>
</dbReference>
<name>A7S1M7_NEMVE</name>
<dbReference type="FunCoup" id="A7S1M7">
    <property type="interactions" value="85"/>
</dbReference>
<evidence type="ECO:0000259" key="14">
    <source>
        <dbReference type="PROSITE" id="PS50089"/>
    </source>
</evidence>
<evidence type="ECO:0000256" key="6">
    <source>
        <dbReference type="ARBA" id="ARBA00022833"/>
    </source>
</evidence>
<dbReference type="PROSITE" id="PS50234">
    <property type="entry name" value="VWFA"/>
    <property type="match status" value="1"/>
</dbReference>
<evidence type="ECO:0000256" key="13">
    <source>
        <dbReference type="PROSITE-ProRule" id="PRU00175"/>
    </source>
</evidence>
<dbReference type="InterPro" id="IPR046349">
    <property type="entry name" value="C1-like_sf"/>
</dbReference>
<evidence type="ECO:0000256" key="2">
    <source>
        <dbReference type="ARBA" id="ARBA00006092"/>
    </source>
</evidence>
<evidence type="ECO:0000256" key="5">
    <source>
        <dbReference type="ARBA" id="ARBA00022771"/>
    </source>
</evidence>
<evidence type="ECO:0000256" key="8">
    <source>
        <dbReference type="ARBA" id="ARBA00023163"/>
    </source>
</evidence>
<dbReference type="OMA" id="INWVEVP"/>
<evidence type="ECO:0000313" key="17">
    <source>
        <dbReference type="Proteomes" id="UP000001593"/>
    </source>
</evidence>
<dbReference type="SUPFAM" id="SSF57889">
    <property type="entry name" value="Cysteine-rich domain"/>
    <property type="match status" value="1"/>
</dbReference>